<dbReference type="HOGENOM" id="CLU_042670_1_0_5"/>
<dbReference type="Gene3D" id="3.60.10.10">
    <property type="entry name" value="Endonuclease/exonuclease/phosphatase"/>
    <property type="match status" value="1"/>
</dbReference>
<dbReference type="Pfam" id="PF03372">
    <property type="entry name" value="Exo_endo_phos"/>
    <property type="match status" value="1"/>
</dbReference>
<dbReference type="InterPro" id="IPR005135">
    <property type="entry name" value="Endo/exonuclease/phosphatase"/>
</dbReference>
<name>M9R8V6_9RHOB</name>
<organism evidence="2 3">
    <name type="scientific">Octadecabacter antarcticus 307</name>
    <dbReference type="NCBI Taxonomy" id="391626"/>
    <lineage>
        <taxon>Bacteria</taxon>
        <taxon>Pseudomonadati</taxon>
        <taxon>Pseudomonadota</taxon>
        <taxon>Alphaproteobacteria</taxon>
        <taxon>Rhodobacterales</taxon>
        <taxon>Roseobacteraceae</taxon>
        <taxon>Octadecabacter</taxon>
    </lineage>
</organism>
<dbReference type="KEGG" id="oat:OAN307_c04490"/>
<proteinExistence type="predicted"/>
<dbReference type="EMBL" id="CP003740">
    <property type="protein sequence ID" value="AGI66190.1"/>
    <property type="molecule type" value="Genomic_DNA"/>
</dbReference>
<gene>
    <name evidence="2" type="ORF">OAN307_c04490</name>
</gene>
<protein>
    <recommendedName>
        <fullName evidence="1">Endonuclease/exonuclease/phosphatase domain-containing protein</fullName>
    </recommendedName>
</protein>
<accession>M9R8V6</accession>
<evidence type="ECO:0000259" key="1">
    <source>
        <dbReference type="Pfam" id="PF03372"/>
    </source>
</evidence>
<feature type="domain" description="Endonuclease/exonuclease/phosphatase" evidence="1">
    <location>
        <begin position="40"/>
        <end position="325"/>
    </location>
</feature>
<dbReference type="eggNOG" id="COG3568">
    <property type="taxonomic scope" value="Bacteria"/>
</dbReference>
<sequence>MIGVSTASAQSSDIVRIATFAAPLSRDGPGLLLRDIAKQDDEEIAAIVAIINHIAPDILILTDFDYDAGGAALSAFLDILADPYQHQFALRPNAGMQTGLDVDGDGFTGDARDAMGYGRFLGDGGIALLSRHSVDVGDVTDLTDLLWRDVPDAVLPQMNGTPFPSVDVQAVLHVSSSGHWIVPINLGVQTITLLVFSATPPVFDGPEDFNGLRNRDELRVWEAVLDGTLAGPLINPVIIGNVNADPFDGQGIRSGIAGVLTRPDLQDAKPMSAGARQAADPEQVGDPALDTADWSDDGPGNLRVSYILPSRHLNVTDAGVFWPAANDPMVVLLGNDGLAAGPHRLVWVDVEIEGLR</sequence>
<dbReference type="STRING" id="391626.OAN307_c04490"/>
<dbReference type="Proteomes" id="UP000005307">
    <property type="component" value="Chromosome"/>
</dbReference>
<evidence type="ECO:0000313" key="3">
    <source>
        <dbReference type="Proteomes" id="UP000005307"/>
    </source>
</evidence>
<dbReference type="GO" id="GO:0003824">
    <property type="term" value="F:catalytic activity"/>
    <property type="evidence" value="ECO:0007669"/>
    <property type="project" value="InterPro"/>
</dbReference>
<evidence type="ECO:0000313" key="2">
    <source>
        <dbReference type="EMBL" id="AGI66190.1"/>
    </source>
</evidence>
<reference evidence="2 3" key="1">
    <citation type="journal article" date="2013" name="PLoS ONE">
        <title>Poles Apart: Arctic and Antarctic Octadecabacter strains Share High Genome Plasticity and a New Type of Xanthorhodopsin.</title>
        <authorList>
            <person name="Vollmers J."/>
            <person name="Voget S."/>
            <person name="Dietrich S."/>
            <person name="Gollnow K."/>
            <person name="Smits M."/>
            <person name="Meyer K."/>
            <person name="Brinkhoff T."/>
            <person name="Simon M."/>
            <person name="Daniel R."/>
        </authorList>
    </citation>
    <scope>NUCLEOTIDE SEQUENCE [LARGE SCALE GENOMIC DNA]</scope>
    <source>
        <strain evidence="2 3">307</strain>
    </source>
</reference>
<dbReference type="OrthoDB" id="292013at2"/>
<keyword evidence="3" id="KW-1185">Reference proteome</keyword>
<dbReference type="AlphaFoldDB" id="M9R8V6"/>
<dbReference type="RefSeq" id="WP_015498243.1">
    <property type="nucleotide sequence ID" value="NC_020911.1"/>
</dbReference>
<dbReference type="InterPro" id="IPR036691">
    <property type="entry name" value="Endo/exonu/phosph_ase_sf"/>
</dbReference>